<sequence length="61" mass="7068">PFVKNFFEIFLKFFQEPKLPKSPQRLLLCGFSAAVAFALAPDSLTIIPPRTHFVNTFFQFF</sequence>
<reference evidence="1" key="1">
    <citation type="submission" date="2009-12" db="EMBL/GenBank/DDBJ databases">
        <authorList>
            <person name="Weinstock G."/>
            <person name="Sodergren E."/>
            <person name="Clifton S."/>
            <person name="Fulton L."/>
            <person name="Fulton B."/>
            <person name="Courtney L."/>
            <person name="Fronick C."/>
            <person name="Harrison M."/>
            <person name="Strong C."/>
            <person name="Farmer C."/>
            <person name="Delahaunty K."/>
            <person name="Markovic C."/>
            <person name="Hall O."/>
            <person name="Minx P."/>
            <person name="Tomlinson C."/>
            <person name="Mitreva M."/>
            <person name="Nelson J."/>
            <person name="Hou S."/>
            <person name="Wollam A."/>
            <person name="Pepin K.H."/>
            <person name="Johnson M."/>
            <person name="Bhonagiri V."/>
            <person name="Nash W.E."/>
            <person name="Warren W."/>
            <person name="Chinwalla A."/>
            <person name="Mardis E.R."/>
            <person name="Wilson R.K."/>
        </authorList>
    </citation>
    <scope>NUCLEOTIDE SEQUENCE [LARGE SCALE GENOMIC DNA]</scope>
    <source>
        <strain evidence="1">DSM 15176</strain>
    </source>
</reference>
<dbReference type="HOGENOM" id="CLU_2928426_0_0_9"/>
<evidence type="ECO:0000313" key="2">
    <source>
        <dbReference type="Proteomes" id="UP000003438"/>
    </source>
</evidence>
<dbReference type="AlphaFoldDB" id="D1PRM0"/>
<protein>
    <submittedName>
        <fullName evidence="1">Uncharacterized protein</fullName>
    </submittedName>
</protein>
<dbReference type="EMBL" id="ACBY02000062">
    <property type="protein sequence ID" value="EFB74667.1"/>
    <property type="molecule type" value="Genomic_DNA"/>
</dbReference>
<dbReference type="RefSeq" id="WP_007048398.1">
    <property type="nucleotide sequence ID" value="NZ_GG704771.1"/>
</dbReference>
<evidence type="ECO:0000313" key="1">
    <source>
        <dbReference type="EMBL" id="EFB74667.1"/>
    </source>
</evidence>
<comment type="caution">
    <text evidence="1">The sequence shown here is derived from an EMBL/GenBank/DDBJ whole genome shotgun (WGS) entry which is preliminary data.</text>
</comment>
<organism evidence="1 2">
    <name type="scientific">Subdoligranulum variabile DSM 15176</name>
    <dbReference type="NCBI Taxonomy" id="411471"/>
    <lineage>
        <taxon>Bacteria</taxon>
        <taxon>Bacillati</taxon>
        <taxon>Bacillota</taxon>
        <taxon>Clostridia</taxon>
        <taxon>Eubacteriales</taxon>
        <taxon>Oscillospiraceae</taxon>
        <taxon>Subdoligranulum</taxon>
    </lineage>
</organism>
<dbReference type="Proteomes" id="UP000003438">
    <property type="component" value="Unassembled WGS sequence"/>
</dbReference>
<accession>D1PRM0</accession>
<feature type="non-terminal residue" evidence="1">
    <location>
        <position position="1"/>
    </location>
</feature>
<name>D1PRM0_9FIRM</name>
<proteinExistence type="predicted"/>
<keyword evidence="2" id="KW-1185">Reference proteome</keyword>
<gene>
    <name evidence="1" type="ORF">SUBVAR_07049</name>
</gene>